<evidence type="ECO:0000313" key="3">
    <source>
        <dbReference type="Proteomes" id="UP001230426"/>
    </source>
</evidence>
<keyword evidence="3" id="KW-1185">Reference proteome</keyword>
<reference evidence="2 3" key="1">
    <citation type="submission" date="2023-07" db="EMBL/GenBank/DDBJ databases">
        <title>Sequencing the genomes of 1000 actinobacteria strains.</title>
        <authorList>
            <person name="Klenk H.-P."/>
        </authorList>
    </citation>
    <scope>NUCLEOTIDE SEQUENCE [LARGE SCALE GENOMIC DNA]</scope>
    <source>
        <strain evidence="2 3">DSM 44109</strain>
    </source>
</reference>
<evidence type="ECO:0000313" key="2">
    <source>
        <dbReference type="EMBL" id="MDP9862508.1"/>
    </source>
</evidence>
<gene>
    <name evidence="2" type="ORF">J2S55_001774</name>
</gene>
<dbReference type="InterPro" id="IPR007278">
    <property type="entry name" value="DUF397"/>
</dbReference>
<organism evidence="2 3">
    <name type="scientific">Streptosporangium brasiliense</name>
    <dbReference type="NCBI Taxonomy" id="47480"/>
    <lineage>
        <taxon>Bacteria</taxon>
        <taxon>Bacillati</taxon>
        <taxon>Actinomycetota</taxon>
        <taxon>Actinomycetes</taxon>
        <taxon>Streptosporangiales</taxon>
        <taxon>Streptosporangiaceae</taxon>
        <taxon>Streptosporangium</taxon>
    </lineage>
</organism>
<protein>
    <recommendedName>
        <fullName evidence="1">DUF397 domain-containing protein</fullName>
    </recommendedName>
</protein>
<dbReference type="Pfam" id="PF04149">
    <property type="entry name" value="DUF397"/>
    <property type="match status" value="1"/>
</dbReference>
<proteinExistence type="predicted"/>
<feature type="domain" description="DUF397" evidence="1">
    <location>
        <begin position="12"/>
        <end position="64"/>
    </location>
</feature>
<dbReference type="RefSeq" id="WP_306858616.1">
    <property type="nucleotide sequence ID" value="NZ_JAUSRB010000002.1"/>
</dbReference>
<name>A0ABT9QZX8_9ACTN</name>
<dbReference type="Proteomes" id="UP001230426">
    <property type="component" value="Unassembled WGS sequence"/>
</dbReference>
<accession>A0ABT9QZX8</accession>
<evidence type="ECO:0000259" key="1">
    <source>
        <dbReference type="Pfam" id="PF04149"/>
    </source>
</evidence>
<sequence>MTSSKTTEPATLRWQVSSRCNNGSCVEIARLPDGGVGMRDSKNKNGPVLEFTTAEFQTFIYSIKDGKFDL</sequence>
<dbReference type="EMBL" id="JAUSRB010000002">
    <property type="protein sequence ID" value="MDP9862508.1"/>
    <property type="molecule type" value="Genomic_DNA"/>
</dbReference>
<comment type="caution">
    <text evidence="2">The sequence shown here is derived from an EMBL/GenBank/DDBJ whole genome shotgun (WGS) entry which is preliminary data.</text>
</comment>